<feature type="transmembrane region" description="Helical" evidence="1">
    <location>
        <begin position="153"/>
        <end position="174"/>
    </location>
</feature>
<dbReference type="RefSeq" id="WP_143528483.1">
    <property type="nucleotide sequence ID" value="NZ_AP019791.1"/>
</dbReference>
<dbReference type="OrthoDB" id="9554351at2"/>
<evidence type="ECO:0000313" key="3">
    <source>
        <dbReference type="Proteomes" id="UP000318065"/>
    </source>
</evidence>
<accession>A0A510HKR4</accession>
<gene>
    <name evidence="2" type="ORF">RxyAA322_23380</name>
</gene>
<dbReference type="EMBL" id="AP019791">
    <property type="protein sequence ID" value="BBL80484.1"/>
    <property type="molecule type" value="Genomic_DNA"/>
</dbReference>
<keyword evidence="1" id="KW-0812">Transmembrane</keyword>
<evidence type="ECO:0000256" key="1">
    <source>
        <dbReference type="SAM" id="Phobius"/>
    </source>
</evidence>
<dbReference type="AlphaFoldDB" id="A0A510HKR4"/>
<organism evidence="2 3">
    <name type="scientific">Rubrobacter xylanophilus</name>
    <dbReference type="NCBI Taxonomy" id="49319"/>
    <lineage>
        <taxon>Bacteria</taxon>
        <taxon>Bacillati</taxon>
        <taxon>Actinomycetota</taxon>
        <taxon>Rubrobacteria</taxon>
        <taxon>Rubrobacterales</taxon>
        <taxon>Rubrobacteraceae</taxon>
        <taxon>Rubrobacter</taxon>
    </lineage>
</organism>
<feature type="transmembrane region" description="Helical" evidence="1">
    <location>
        <begin position="253"/>
        <end position="281"/>
    </location>
</feature>
<feature type="transmembrane region" description="Helical" evidence="1">
    <location>
        <begin position="56"/>
        <end position="89"/>
    </location>
</feature>
<keyword evidence="3" id="KW-1185">Reference proteome</keyword>
<proteinExistence type="predicted"/>
<feature type="transmembrane region" description="Helical" evidence="1">
    <location>
        <begin position="211"/>
        <end position="241"/>
    </location>
</feature>
<evidence type="ECO:0008006" key="4">
    <source>
        <dbReference type="Google" id="ProtNLM"/>
    </source>
</evidence>
<feature type="transmembrane region" description="Helical" evidence="1">
    <location>
        <begin position="110"/>
        <end position="141"/>
    </location>
</feature>
<protein>
    <recommendedName>
        <fullName evidence="4">Glycerophosphoryl diester phosphodiesterase membrane domain-containing protein</fullName>
    </recommendedName>
</protein>
<reference evidence="2" key="1">
    <citation type="journal article" date="2019" name="Microbiol. Resour. Announc.">
        <title>Complete Genome Sequence of Rubrobacter xylanophilus Strain AA3-22, Isolated from Arima Onsen in Japan.</title>
        <authorList>
            <person name="Tomariguchi N."/>
            <person name="Miyazaki K."/>
        </authorList>
    </citation>
    <scope>NUCLEOTIDE SEQUENCE [LARGE SCALE GENOMIC DNA]</scope>
    <source>
        <strain evidence="2">AA3-22</strain>
    </source>
</reference>
<keyword evidence="1" id="KW-1133">Transmembrane helix</keyword>
<feature type="transmembrane region" description="Helical" evidence="1">
    <location>
        <begin position="20"/>
        <end position="36"/>
    </location>
</feature>
<name>A0A510HKR4_9ACTN</name>
<sequence>MSYGDLIRDAFRTVWRNRFLWFFGFFVAGSGFSFNVPGGPPGGLPDSPRWSGENLVLLVAAAVLLALVLLLVYLVLGIISAGGLAWSVAAMERGERPGFSSTFRAGVGNFWRVLGQALLLLLIGVGLALLVFVVVGGPFALLFVLTESVGARVIFGVLLGLLGVVLLVALYVPYAVVGQFALRELVVGRRGVVEAIGGAFGLFRRNAGRSILVWLINLALSIGVGIAAAVGFVLLGLVLFLPAIALGAAGYEAAAIAAGVAAGIVLLPLLLVVTGAIGAFFHAYWTLAYLRISGEAGG</sequence>
<dbReference type="Pfam" id="PF24400">
    <property type="entry name" value="DUF7544"/>
    <property type="match status" value="1"/>
</dbReference>
<evidence type="ECO:0000313" key="2">
    <source>
        <dbReference type="EMBL" id="BBL80484.1"/>
    </source>
</evidence>
<keyword evidence="1" id="KW-0472">Membrane</keyword>
<dbReference type="Proteomes" id="UP000318065">
    <property type="component" value="Chromosome"/>
</dbReference>
<dbReference type="InterPro" id="IPR055966">
    <property type="entry name" value="DUF7544"/>
</dbReference>